<evidence type="ECO:0000256" key="1">
    <source>
        <dbReference type="SAM" id="Phobius"/>
    </source>
</evidence>
<dbReference type="RefSeq" id="WP_212697561.1">
    <property type="nucleotide sequence ID" value="NZ_CP058649.1"/>
</dbReference>
<organism evidence="2 3">
    <name type="scientific">Vallitalea pronyensis</name>
    <dbReference type="NCBI Taxonomy" id="1348613"/>
    <lineage>
        <taxon>Bacteria</taxon>
        <taxon>Bacillati</taxon>
        <taxon>Bacillota</taxon>
        <taxon>Clostridia</taxon>
        <taxon>Lachnospirales</taxon>
        <taxon>Vallitaleaceae</taxon>
        <taxon>Vallitalea</taxon>
    </lineage>
</organism>
<keyword evidence="1" id="KW-0472">Membrane</keyword>
<proteinExistence type="predicted"/>
<name>A0A8J8MIU8_9FIRM</name>
<keyword evidence="1" id="KW-1133">Transmembrane helix</keyword>
<protein>
    <submittedName>
        <fullName evidence="2">DUF624 domain-containing protein</fullName>
    </submittedName>
</protein>
<feature type="transmembrane region" description="Helical" evidence="1">
    <location>
        <begin position="77"/>
        <end position="97"/>
    </location>
</feature>
<dbReference type="AlphaFoldDB" id="A0A8J8MIU8"/>
<dbReference type="Proteomes" id="UP000683246">
    <property type="component" value="Chromosome"/>
</dbReference>
<feature type="transmembrane region" description="Helical" evidence="1">
    <location>
        <begin position="156"/>
        <end position="174"/>
    </location>
</feature>
<sequence length="213" mass="24478">MVDSLRSSALTFGFWAYRLVILNIYFIIFTVLGLIIFGALPATIAVYQLIHERSNANPWQMFKVFLDIYKSNMVKSIPLTLILLALIISGSYALFLMDANLDLLEFSQYIVLLISFMMLSFMSIAILTFSLALNLKLSLRLIDNLKLTLTFMVTKFYIPLIIVVLDSLLIFIYMNQGMLFYAIGIPSFLTVSMLTLEQFFFPTLKKLQEKQKE</sequence>
<evidence type="ECO:0000313" key="2">
    <source>
        <dbReference type="EMBL" id="QUI22083.1"/>
    </source>
</evidence>
<dbReference type="Pfam" id="PF04854">
    <property type="entry name" value="DUF624"/>
    <property type="match status" value="1"/>
</dbReference>
<dbReference type="KEGG" id="vpy:HZI73_07120"/>
<evidence type="ECO:0000313" key="3">
    <source>
        <dbReference type="Proteomes" id="UP000683246"/>
    </source>
</evidence>
<feature type="transmembrane region" description="Helical" evidence="1">
    <location>
        <begin position="109"/>
        <end position="135"/>
    </location>
</feature>
<feature type="transmembrane region" description="Helical" evidence="1">
    <location>
        <begin position="180"/>
        <end position="201"/>
    </location>
</feature>
<feature type="transmembrane region" description="Helical" evidence="1">
    <location>
        <begin position="20"/>
        <end position="47"/>
    </location>
</feature>
<accession>A0A8J8MIU8</accession>
<reference evidence="2" key="1">
    <citation type="submission" date="2020-07" db="EMBL/GenBank/DDBJ databases">
        <title>Vallitalea pronyensis genome.</title>
        <authorList>
            <person name="Postec A."/>
        </authorList>
    </citation>
    <scope>NUCLEOTIDE SEQUENCE</scope>
    <source>
        <strain evidence="2">FatNI3</strain>
    </source>
</reference>
<keyword evidence="1" id="KW-0812">Transmembrane</keyword>
<gene>
    <name evidence="2" type="ORF">HZI73_07120</name>
</gene>
<dbReference type="EMBL" id="CP058649">
    <property type="protein sequence ID" value="QUI22083.1"/>
    <property type="molecule type" value="Genomic_DNA"/>
</dbReference>
<dbReference type="InterPro" id="IPR006938">
    <property type="entry name" value="DUF624"/>
</dbReference>
<keyword evidence="3" id="KW-1185">Reference proteome</keyword>